<dbReference type="Proteomes" id="UP000705283">
    <property type="component" value="Unassembled WGS sequence"/>
</dbReference>
<proteinExistence type="predicted"/>
<reference evidence="1" key="1">
    <citation type="submission" date="2020-11" db="EMBL/GenBank/DDBJ databases">
        <authorList>
            <person name="Lee S.D."/>
        </authorList>
    </citation>
    <scope>NUCLEOTIDE SEQUENCE</scope>
    <source>
        <strain evidence="1">SAP-2</strain>
    </source>
</reference>
<dbReference type="EMBL" id="JADMKS010000001">
    <property type="protein sequence ID" value="MBF6635559.1"/>
    <property type="molecule type" value="Genomic_DNA"/>
</dbReference>
<accession>A0AA40WZ72</accession>
<sequence length="118" mass="12593">MKLDKYIEETLKQIITGISAAKKFGDQNGAQVNPASATFNHQNSTNIYCLNTGVPVQQIDFDIVVSVSEGNSTTDSPEITVGSSTISGNAQTSEITNSSTNRIKFSIPILLPLSGTRD</sequence>
<organism evidence="1 2">
    <name type="scientific">Rouxiella silvae</name>
    <dbReference type="NCBI Taxonomy" id="1646373"/>
    <lineage>
        <taxon>Bacteria</taxon>
        <taxon>Pseudomonadati</taxon>
        <taxon>Pseudomonadota</taxon>
        <taxon>Gammaproteobacteria</taxon>
        <taxon>Enterobacterales</taxon>
        <taxon>Yersiniaceae</taxon>
        <taxon>Rouxiella</taxon>
    </lineage>
</organism>
<reference evidence="1" key="2">
    <citation type="submission" date="2022-09" db="EMBL/GenBank/DDBJ databases">
        <title>Rouxiella aceris sp. nov., isolated from tree sap and emended description of the genus Rhouxiella.</title>
        <authorList>
            <person name="Kim I.S."/>
        </authorList>
    </citation>
    <scope>NUCLEOTIDE SEQUENCE</scope>
    <source>
        <strain evidence="1">SAP-2</strain>
    </source>
</reference>
<evidence type="ECO:0000313" key="2">
    <source>
        <dbReference type="Proteomes" id="UP000705283"/>
    </source>
</evidence>
<gene>
    <name evidence="1" type="ORF">ITX54_02620</name>
</gene>
<protein>
    <submittedName>
        <fullName evidence="1">Uncharacterized protein</fullName>
    </submittedName>
</protein>
<comment type="caution">
    <text evidence="1">The sequence shown here is derived from an EMBL/GenBank/DDBJ whole genome shotgun (WGS) entry which is preliminary data.</text>
</comment>
<name>A0AA40WZ72_9GAMM</name>
<evidence type="ECO:0000313" key="1">
    <source>
        <dbReference type="EMBL" id="MBF6635559.1"/>
    </source>
</evidence>
<dbReference type="AlphaFoldDB" id="A0AA40WZ72"/>
<dbReference type="RefSeq" id="WP_194977453.1">
    <property type="nucleotide sequence ID" value="NZ_JADMKS010000001.1"/>
</dbReference>